<dbReference type="FunFam" id="3.40.50.720:FF:000084">
    <property type="entry name" value="Short-chain dehydrogenase reductase"/>
    <property type="match status" value="1"/>
</dbReference>
<dbReference type="GO" id="GO:0004316">
    <property type="term" value="F:3-oxoacyl-[acyl-carrier-protein] reductase (NADPH) activity"/>
    <property type="evidence" value="ECO:0007669"/>
    <property type="project" value="UniProtKB-EC"/>
</dbReference>
<dbReference type="Pfam" id="PF13561">
    <property type="entry name" value="adh_short_C2"/>
    <property type="match status" value="1"/>
</dbReference>
<evidence type="ECO:0000313" key="4">
    <source>
        <dbReference type="Proteomes" id="UP000031843"/>
    </source>
</evidence>
<dbReference type="OrthoDB" id="5786478at2"/>
<dbReference type="InterPro" id="IPR036291">
    <property type="entry name" value="NAD(P)-bd_dom_sf"/>
</dbReference>
<protein>
    <submittedName>
        <fullName evidence="3">3-oxoacyl-[acyl-carrier protein] reductase</fullName>
        <ecNumber evidence="3">1.1.1.100</ecNumber>
    </submittedName>
</protein>
<dbReference type="EMBL" id="CP010536">
    <property type="protein sequence ID" value="AJG19471.1"/>
    <property type="molecule type" value="Genomic_DNA"/>
</dbReference>
<dbReference type="EC" id="1.1.1.100" evidence="3"/>
<keyword evidence="3" id="KW-0560">Oxidoreductase</keyword>
<dbReference type="PRINTS" id="PR00080">
    <property type="entry name" value="SDRFAMILY"/>
</dbReference>
<dbReference type="PANTHER" id="PTHR42879">
    <property type="entry name" value="3-OXOACYL-(ACYL-CARRIER-PROTEIN) REDUCTASE"/>
    <property type="match status" value="1"/>
</dbReference>
<gene>
    <name evidence="3" type="ORF">RR42_m2079</name>
</gene>
<feature type="domain" description="Ketoreductase" evidence="2">
    <location>
        <begin position="6"/>
        <end position="171"/>
    </location>
</feature>
<dbReference type="KEGG" id="cbw:RR42_m2079"/>
<dbReference type="GO" id="GO:0032787">
    <property type="term" value="P:monocarboxylic acid metabolic process"/>
    <property type="evidence" value="ECO:0007669"/>
    <property type="project" value="UniProtKB-ARBA"/>
</dbReference>
<dbReference type="Gene3D" id="3.40.50.720">
    <property type="entry name" value="NAD(P)-binding Rossmann-like Domain"/>
    <property type="match status" value="1"/>
</dbReference>
<dbReference type="RefSeq" id="WP_043346304.1">
    <property type="nucleotide sequence ID" value="NZ_CP010536.1"/>
</dbReference>
<keyword evidence="4" id="KW-1185">Reference proteome</keyword>
<evidence type="ECO:0000259" key="2">
    <source>
        <dbReference type="SMART" id="SM00822"/>
    </source>
</evidence>
<dbReference type="PANTHER" id="PTHR42879:SF2">
    <property type="entry name" value="3-OXOACYL-[ACYL-CARRIER-PROTEIN] REDUCTASE FABG"/>
    <property type="match status" value="1"/>
</dbReference>
<dbReference type="SMART" id="SM00822">
    <property type="entry name" value="PKS_KR"/>
    <property type="match status" value="1"/>
</dbReference>
<organism evidence="3 4">
    <name type="scientific">Cupriavidus basilensis</name>
    <dbReference type="NCBI Taxonomy" id="68895"/>
    <lineage>
        <taxon>Bacteria</taxon>
        <taxon>Pseudomonadati</taxon>
        <taxon>Pseudomonadota</taxon>
        <taxon>Betaproteobacteria</taxon>
        <taxon>Burkholderiales</taxon>
        <taxon>Burkholderiaceae</taxon>
        <taxon>Cupriavidus</taxon>
    </lineage>
</organism>
<dbReference type="InterPro" id="IPR002347">
    <property type="entry name" value="SDR_fam"/>
</dbReference>
<dbReference type="PRINTS" id="PR00081">
    <property type="entry name" value="GDHRDH"/>
</dbReference>
<reference evidence="3 4" key="1">
    <citation type="journal article" date="2015" name="Genome Announc.">
        <title>Complete Genome Sequence of Cupriavidus basilensis 4G11, Isolated from the Oak Ridge Field Research Center Site.</title>
        <authorList>
            <person name="Ray J."/>
            <person name="Waters R.J."/>
            <person name="Skerker J.M."/>
            <person name="Kuehl J.V."/>
            <person name="Price M.N."/>
            <person name="Huang J."/>
            <person name="Chakraborty R."/>
            <person name="Arkin A.P."/>
            <person name="Deutschbauer A."/>
        </authorList>
    </citation>
    <scope>NUCLEOTIDE SEQUENCE [LARGE SCALE GENOMIC DNA]</scope>
    <source>
        <strain evidence="3">4G11</strain>
    </source>
</reference>
<dbReference type="PROSITE" id="PS00061">
    <property type="entry name" value="ADH_SHORT"/>
    <property type="match status" value="1"/>
</dbReference>
<proteinExistence type="inferred from homology"/>
<dbReference type="CDD" id="cd05233">
    <property type="entry name" value="SDR_c"/>
    <property type="match status" value="1"/>
</dbReference>
<dbReference type="SUPFAM" id="SSF51735">
    <property type="entry name" value="NAD(P)-binding Rossmann-fold domains"/>
    <property type="match status" value="1"/>
</dbReference>
<dbReference type="InterPro" id="IPR057326">
    <property type="entry name" value="KR_dom"/>
</dbReference>
<accession>A0A0C4YFF5</accession>
<dbReference type="Proteomes" id="UP000031843">
    <property type="component" value="Chromosome main"/>
</dbReference>
<dbReference type="AlphaFoldDB" id="A0A0C4YFF5"/>
<evidence type="ECO:0000256" key="1">
    <source>
        <dbReference type="ARBA" id="ARBA00006484"/>
    </source>
</evidence>
<dbReference type="InterPro" id="IPR050259">
    <property type="entry name" value="SDR"/>
</dbReference>
<sequence>MSVERKVVIVTGGSQGIGEAVARRLAADGYRVAVIASSDIRKAQRVAASIREAGAEAEGFVCDVRNAVAVGELVASVRQAFGRIDALVNAAGVFKPTPAGEARLADVDQMIDINLKGTWNMINAVAPTLKENGAGRIINVASVAGLTGFGTYAIYCATKAGIVLMTRALACELGRLNINVNCVAPGNTSTAMNEDIRNDASMQGLRDFMASRTPSPRTFSQPEDIAGAVSFLASDAARAMHGSCLLMDEGISAGL</sequence>
<dbReference type="STRING" id="68895.RR42_m2079"/>
<comment type="similarity">
    <text evidence="1">Belongs to the short-chain dehydrogenases/reductases (SDR) family.</text>
</comment>
<name>A0A0C4YFF5_9BURK</name>
<dbReference type="InterPro" id="IPR020904">
    <property type="entry name" value="Sc_DH/Rdtase_CS"/>
</dbReference>
<evidence type="ECO:0000313" key="3">
    <source>
        <dbReference type="EMBL" id="AJG19471.1"/>
    </source>
</evidence>